<evidence type="ECO:0008006" key="4">
    <source>
        <dbReference type="Google" id="ProtNLM"/>
    </source>
</evidence>
<sequence>MRKLLSFLVMLLVSLVIVACGDTTIELDTPANVVINNGIVTWDAVENAEEYRVIVGTNTYTVTTTTFNLNTLALAEGSYQVTVVAVAGDTVSLPSSSASYVVQADISDPDPTVIPINVYAEVLAIINEEYVPNMVVGDFDEDWEFEEYQRFSNLATAYSNATLARGMTAVNAIGFFAHIKNMAESMPMMDSVSGMMDELDAISDFNMSTEDFAYVAVELGLIAMGIGLDEMAENSMYRQEELALYEDQLDDIYASPQYTMFYNELEAYTTTETLPYLDDVFTGYDEDYYYITSQISYIASQLLYNYDFHDSNYFLTHWDPVVRAFYGILLAAKMDGNNDLLEDLLDNNEAPLSVLNQVYWLAGEIRYLTREIEKDQENMIRLGELLAYFTLNKAMLRSTIHDVTDYLVTVYNSITPTLVVLLDDVMEEGPSMEEMFLIKDEVVAILHATLPDAEYFSDMYYFMFNIANALGDFDLEDFYDYTDFLGELEHAKFDLFLAFAAAVDQQTVEDIMMIADEMVIPGEELYDPEYQYWYYTDDTYDFEKVVALAVYVGTFLEDFKLDNEAKFTTLETLLGDDAVKELLLLFGDLVKQVMALEMDEDEYAMAEFVIDEVLADYDNIVAGLSTIYGLGADVFAQFIATEGQFFLDFYQLTQSDMEVIDQATVAQIENVFAQLVDYNNILAAGLTQPEIEKILTAIRVPLMMQNMMEDEMFDQTEFNLTFAQLVTPVSTVIANVINLENQLLTIVVGMDVAELMFDSNWNITEQHALMGIVILALDDLFTLANETLFFDTIGIIGDDILSNSFIMDKMGTTQQEIDDMIGGIESHFQAVFTDLHMIAAYDFTDLTEGQISEIEQFFASMFALFPED</sequence>
<dbReference type="Proteomes" id="UP001431532">
    <property type="component" value="Unassembled WGS sequence"/>
</dbReference>
<protein>
    <recommendedName>
        <fullName evidence="4">Fibronectin type-III domain-containing protein</fullName>
    </recommendedName>
</protein>
<evidence type="ECO:0000256" key="1">
    <source>
        <dbReference type="SAM" id="SignalP"/>
    </source>
</evidence>
<name>A0AAW6U6H2_9MOLU</name>
<feature type="chain" id="PRO_5043352931" description="Fibronectin type-III domain-containing protein" evidence="1">
    <location>
        <begin position="20"/>
        <end position="868"/>
    </location>
</feature>
<comment type="caution">
    <text evidence="2">The sequence shown here is derived from an EMBL/GenBank/DDBJ whole genome shotgun (WGS) entry which is preliminary data.</text>
</comment>
<feature type="signal peptide" evidence="1">
    <location>
        <begin position="1"/>
        <end position="19"/>
    </location>
</feature>
<evidence type="ECO:0000313" key="3">
    <source>
        <dbReference type="Proteomes" id="UP001431532"/>
    </source>
</evidence>
<keyword evidence="3" id="KW-1185">Reference proteome</keyword>
<organism evidence="2 3">
    <name type="scientific">Peloplasma aerotolerans</name>
    <dbReference type="NCBI Taxonomy" id="3044389"/>
    <lineage>
        <taxon>Bacteria</taxon>
        <taxon>Bacillati</taxon>
        <taxon>Mycoplasmatota</taxon>
        <taxon>Mollicutes</taxon>
        <taxon>Acholeplasmatales</taxon>
        <taxon>Acholeplasmataceae</taxon>
        <taxon>Peloplasma</taxon>
    </lineage>
</organism>
<dbReference type="AlphaFoldDB" id="A0AAW6U6H2"/>
<evidence type="ECO:0000313" key="2">
    <source>
        <dbReference type="EMBL" id="MDI6452174.1"/>
    </source>
</evidence>
<keyword evidence="1" id="KW-0732">Signal</keyword>
<dbReference type="RefSeq" id="WP_282838589.1">
    <property type="nucleotide sequence ID" value="NZ_JASCXW010000002.1"/>
</dbReference>
<dbReference type="PROSITE" id="PS51257">
    <property type="entry name" value="PROKAR_LIPOPROTEIN"/>
    <property type="match status" value="1"/>
</dbReference>
<gene>
    <name evidence="2" type="ORF">QJ521_01250</name>
</gene>
<accession>A0AAW6U6H2</accession>
<reference evidence="2" key="1">
    <citation type="submission" date="2023-05" db="EMBL/GenBank/DDBJ databases">
        <title>Mariniplasma microaerophilum sp. nov., a novel anaerobic mollicute isolated from terrestrial mud volcano, Taman Peninsula, Russia.</title>
        <authorList>
            <person name="Khomyakova M.A."/>
            <person name="Merkel A.Y."/>
            <person name="Slobodkin A.I."/>
        </authorList>
    </citation>
    <scope>NUCLEOTIDE SEQUENCE</scope>
    <source>
        <strain evidence="2">M4Ah</strain>
    </source>
</reference>
<proteinExistence type="predicted"/>
<dbReference type="EMBL" id="JASCXW010000002">
    <property type="protein sequence ID" value="MDI6452174.1"/>
    <property type="molecule type" value="Genomic_DNA"/>
</dbReference>